<reference evidence="2" key="1">
    <citation type="journal article" date="2021" name="Proc. Natl. Acad. Sci. U.S.A.">
        <title>Three genomes in the algal genus Volvox reveal the fate of a haploid sex-determining region after a transition to homothallism.</title>
        <authorList>
            <person name="Yamamoto K."/>
            <person name="Hamaji T."/>
            <person name="Kawai-Toyooka H."/>
            <person name="Matsuzaki R."/>
            <person name="Takahashi F."/>
            <person name="Nishimura Y."/>
            <person name="Kawachi M."/>
            <person name="Noguchi H."/>
            <person name="Minakuchi Y."/>
            <person name="Umen J.G."/>
            <person name="Toyoda A."/>
            <person name="Nozaki H."/>
        </authorList>
    </citation>
    <scope>NUCLEOTIDE SEQUENCE</scope>
    <source>
        <strain evidence="2">NIES-3785</strain>
    </source>
</reference>
<accession>A0A8J4GDJ4</accession>
<organism evidence="2 3">
    <name type="scientific">Volvox reticuliferus</name>
    <dbReference type="NCBI Taxonomy" id="1737510"/>
    <lineage>
        <taxon>Eukaryota</taxon>
        <taxon>Viridiplantae</taxon>
        <taxon>Chlorophyta</taxon>
        <taxon>core chlorophytes</taxon>
        <taxon>Chlorophyceae</taxon>
        <taxon>CS clade</taxon>
        <taxon>Chlamydomonadales</taxon>
        <taxon>Volvocaceae</taxon>
        <taxon>Volvox</taxon>
    </lineage>
</organism>
<dbReference type="AlphaFoldDB" id="A0A8J4GDJ4"/>
<name>A0A8J4GDJ4_9CHLO</name>
<comment type="caution">
    <text evidence="2">The sequence shown here is derived from an EMBL/GenBank/DDBJ whole genome shotgun (WGS) entry which is preliminary data.</text>
</comment>
<feature type="compositionally biased region" description="Pro residues" evidence="1">
    <location>
        <begin position="1"/>
        <end position="15"/>
    </location>
</feature>
<dbReference type="Proteomes" id="UP000722791">
    <property type="component" value="Unassembled WGS sequence"/>
</dbReference>
<dbReference type="EMBL" id="BNCQ01000017">
    <property type="protein sequence ID" value="GIM05062.1"/>
    <property type="molecule type" value="Genomic_DNA"/>
</dbReference>
<gene>
    <name evidence="2" type="ORF">Vretimale_9522</name>
</gene>
<evidence type="ECO:0000256" key="1">
    <source>
        <dbReference type="SAM" id="MobiDB-lite"/>
    </source>
</evidence>
<evidence type="ECO:0000313" key="2">
    <source>
        <dbReference type="EMBL" id="GIM05062.1"/>
    </source>
</evidence>
<proteinExistence type="predicted"/>
<feature type="region of interest" description="Disordered" evidence="1">
    <location>
        <begin position="1"/>
        <end position="81"/>
    </location>
</feature>
<evidence type="ECO:0000313" key="3">
    <source>
        <dbReference type="Proteomes" id="UP000722791"/>
    </source>
</evidence>
<sequence>MTKPGPPDTKQPHPQPSSCGPSERFPGTSVQDAGSLSPLCWMPQSPPVDPSLNQSQSVAPSRPQLTNGPPHGPSTRTAHDNMPERMCAPIYMCICTTIDACTMIDACTHDDGGVCDD</sequence>
<feature type="compositionally biased region" description="Polar residues" evidence="1">
    <location>
        <begin position="51"/>
        <end position="67"/>
    </location>
</feature>
<protein>
    <submittedName>
        <fullName evidence="2">Uncharacterized protein</fullName>
    </submittedName>
</protein>